<evidence type="ECO:0000259" key="12">
    <source>
        <dbReference type="Pfam" id="PF02875"/>
    </source>
</evidence>
<evidence type="ECO:0000256" key="7">
    <source>
        <dbReference type="ARBA" id="ARBA00022984"/>
    </source>
</evidence>
<dbReference type="InterPro" id="IPR035911">
    <property type="entry name" value="MurE/MurF_N"/>
</dbReference>
<evidence type="ECO:0000256" key="9">
    <source>
        <dbReference type="ARBA" id="ARBA00023316"/>
    </source>
</evidence>
<evidence type="ECO:0000313" key="14">
    <source>
        <dbReference type="EMBL" id="NJI02337.1"/>
    </source>
</evidence>
<feature type="domain" description="Mur ligase central" evidence="13">
    <location>
        <begin position="111"/>
        <end position="294"/>
    </location>
</feature>
<dbReference type="GO" id="GO:0005524">
    <property type="term" value="F:ATP binding"/>
    <property type="evidence" value="ECO:0007669"/>
    <property type="project" value="UniProtKB-UniRule"/>
</dbReference>
<dbReference type="GO" id="GO:0047480">
    <property type="term" value="F:UDP-N-acetylmuramoyl-tripeptide-D-alanyl-D-alanine ligase activity"/>
    <property type="evidence" value="ECO:0007669"/>
    <property type="project" value="UniProtKB-UniRule"/>
</dbReference>
<evidence type="ECO:0000256" key="4">
    <source>
        <dbReference type="ARBA" id="ARBA00022741"/>
    </source>
</evidence>
<sequence>MIDISLQQLKTWIDCEIDEQYLTHTIKGVTIDSRNVQQGQLFIPFKGENVDGHQYCEQALNKGAGATFFQSDSEIEVPQNGPVIFVKDALDALQQLAKAYILAVNPTVIAVTGSNGKTTTKDMIEHTLKANYRVKKTIGNYNNEIGLPLTILELDNDTEVSILEMGMSGFHEIELLSHIAQPDFAVITNIGESHMQDLGSREGIAKAKFEIVSGMKPHGKLIYDGDEPLLKPHIETLNEAQCMSVGLNRDNQMRCKILSHDEHGISFSINNEVDYQLPIIGAHNMRNAAIAITIASLLGVDHQTIQTQLNDLKLTGMRMQKFEAPNGATVINDAYNASPTSMKAAIDTLSQMNGRKVLIFGDVLELGEQSKALHMSVGHYLEDKNIDMLYTYGEAARDIHEKGKRHVQEAIHFSDKSQMIKYVKSILNSQDKVLVKGSRGMKLEEVVDGLITIDAK</sequence>
<dbReference type="InterPro" id="IPR013221">
    <property type="entry name" value="Mur_ligase_cen"/>
</dbReference>
<evidence type="ECO:0000256" key="3">
    <source>
        <dbReference type="ARBA" id="ARBA00022618"/>
    </source>
</evidence>
<dbReference type="GO" id="GO:0008360">
    <property type="term" value="P:regulation of cell shape"/>
    <property type="evidence" value="ECO:0007669"/>
    <property type="project" value="UniProtKB-KW"/>
</dbReference>
<dbReference type="InterPro" id="IPR036565">
    <property type="entry name" value="Mur-like_cat_sf"/>
</dbReference>
<dbReference type="Gene3D" id="3.90.190.20">
    <property type="entry name" value="Mur ligase, C-terminal domain"/>
    <property type="match status" value="1"/>
</dbReference>
<dbReference type="GeneID" id="57692166"/>
<comment type="similarity">
    <text evidence="10">Belongs to the MurCDEF family. MurF subfamily.</text>
</comment>
<accession>A0A2T4MF65</accession>
<comment type="function">
    <text evidence="10">Involved in cell wall formation. Catalyzes the final step in the synthesis of UDP-N-acetylmuramoyl-pentapeptide, the precursor of murein.</text>
</comment>
<keyword evidence="4 10" id="KW-0547">Nucleotide-binding</keyword>
<protein>
    <recommendedName>
        <fullName evidence="10">UDP-N-acetylmuramoyl-tripeptide--D-alanyl-D-alanine ligase</fullName>
        <ecNumber evidence="10">6.3.2.10</ecNumber>
    </recommendedName>
    <alternativeName>
        <fullName evidence="10">D-alanyl-D-alanine-adding enzyme</fullName>
    </alternativeName>
</protein>
<evidence type="ECO:0000313" key="15">
    <source>
        <dbReference type="Proteomes" id="UP000646308"/>
    </source>
</evidence>
<dbReference type="InterPro" id="IPR051046">
    <property type="entry name" value="MurCDEF_CellWall_CoF430Synth"/>
</dbReference>
<proteinExistence type="inferred from homology"/>
<evidence type="ECO:0000256" key="2">
    <source>
        <dbReference type="ARBA" id="ARBA00022598"/>
    </source>
</evidence>
<evidence type="ECO:0000256" key="6">
    <source>
        <dbReference type="ARBA" id="ARBA00022960"/>
    </source>
</evidence>
<reference evidence="14" key="1">
    <citation type="submission" date="2019-11" db="EMBL/GenBank/DDBJ databases">
        <title>Whole genome comparisons of Staphylococcus agnetis isolates from cattle and chickens.</title>
        <authorList>
            <person name="Rhoads D."/>
            <person name="Shwani A."/>
            <person name="Adkins P."/>
            <person name="Calcutt M."/>
            <person name="Middleton J."/>
        </authorList>
    </citation>
    <scope>NUCLEOTIDE SEQUENCE</scope>
    <source>
        <strain evidence="14">1387</strain>
    </source>
</reference>
<keyword evidence="6 10" id="KW-0133">Cell shape</keyword>
<evidence type="ECO:0000256" key="8">
    <source>
        <dbReference type="ARBA" id="ARBA00023306"/>
    </source>
</evidence>
<dbReference type="SUPFAM" id="SSF53244">
    <property type="entry name" value="MurD-like peptide ligases, peptide-binding domain"/>
    <property type="match status" value="1"/>
</dbReference>
<dbReference type="Pfam" id="PF01225">
    <property type="entry name" value="Mur_ligase"/>
    <property type="match status" value="1"/>
</dbReference>
<dbReference type="HAMAP" id="MF_02019">
    <property type="entry name" value="MurF"/>
    <property type="match status" value="1"/>
</dbReference>
<keyword evidence="8 10" id="KW-0131">Cell cycle</keyword>
<feature type="domain" description="Mur ligase N-terminal catalytic" evidence="11">
    <location>
        <begin position="25"/>
        <end position="100"/>
    </location>
</feature>
<keyword evidence="5 10" id="KW-0067">ATP-binding</keyword>
<comment type="subcellular location">
    <subcellularLocation>
        <location evidence="10">Cytoplasm</location>
    </subcellularLocation>
</comment>
<dbReference type="Proteomes" id="UP000646308">
    <property type="component" value="Unassembled WGS sequence"/>
</dbReference>
<evidence type="ECO:0000256" key="5">
    <source>
        <dbReference type="ARBA" id="ARBA00022840"/>
    </source>
</evidence>
<comment type="pathway">
    <text evidence="10">Cell wall biogenesis; peptidoglycan biosynthesis.</text>
</comment>
<dbReference type="GO" id="GO:0005737">
    <property type="term" value="C:cytoplasm"/>
    <property type="evidence" value="ECO:0007669"/>
    <property type="project" value="UniProtKB-SubCell"/>
</dbReference>
<keyword evidence="1 10" id="KW-0963">Cytoplasm</keyword>
<dbReference type="Gene3D" id="3.40.1190.10">
    <property type="entry name" value="Mur-like, catalytic domain"/>
    <property type="match status" value="1"/>
</dbReference>
<dbReference type="GO" id="GO:0051301">
    <property type="term" value="P:cell division"/>
    <property type="evidence" value="ECO:0007669"/>
    <property type="project" value="UniProtKB-KW"/>
</dbReference>
<comment type="caution">
    <text evidence="14">The sequence shown here is derived from an EMBL/GenBank/DDBJ whole genome shotgun (WGS) entry which is preliminary data.</text>
</comment>
<dbReference type="SUPFAM" id="SSF53623">
    <property type="entry name" value="MurD-like peptide ligases, catalytic domain"/>
    <property type="match status" value="1"/>
</dbReference>
<dbReference type="EC" id="6.3.2.10" evidence="10"/>
<keyword evidence="3 10" id="KW-0132">Cell division</keyword>
<gene>
    <name evidence="10 14" type="primary">murF</name>
    <name evidence="14" type="ORF">GLV84_05820</name>
</gene>
<evidence type="ECO:0000256" key="1">
    <source>
        <dbReference type="ARBA" id="ARBA00022490"/>
    </source>
</evidence>
<evidence type="ECO:0000259" key="11">
    <source>
        <dbReference type="Pfam" id="PF01225"/>
    </source>
</evidence>
<dbReference type="PANTHER" id="PTHR43024">
    <property type="entry name" value="UDP-N-ACETYLMURAMOYL-TRIPEPTIDE--D-ALANYL-D-ALANINE LIGASE"/>
    <property type="match status" value="1"/>
</dbReference>
<dbReference type="InterPro" id="IPR004101">
    <property type="entry name" value="Mur_ligase_C"/>
</dbReference>
<evidence type="ECO:0000259" key="13">
    <source>
        <dbReference type="Pfam" id="PF08245"/>
    </source>
</evidence>
<comment type="catalytic activity">
    <reaction evidence="10">
        <text>UDP-N-acetyl-alpha-D-muramoyl-L-alanyl-gamma-D-glutamyl-L-lysine + D-alanyl-D-alanine + ATP = UDP-N-acetyl-alpha-D-muramoyl-L-alanyl-gamma-D-glutamyl-L-lysyl-D-alanyl-D-alanine + ADP + phosphate + H(+)</text>
        <dbReference type="Rhea" id="RHEA:16085"/>
        <dbReference type="ChEBI" id="CHEBI:15378"/>
        <dbReference type="ChEBI" id="CHEBI:30616"/>
        <dbReference type="ChEBI" id="CHEBI:43474"/>
        <dbReference type="ChEBI" id="CHEBI:57822"/>
        <dbReference type="ChEBI" id="CHEBI:70758"/>
        <dbReference type="ChEBI" id="CHEBI:83903"/>
        <dbReference type="ChEBI" id="CHEBI:456216"/>
        <dbReference type="EC" id="6.3.2.10"/>
    </reaction>
</comment>
<feature type="binding site" evidence="10">
    <location>
        <begin position="113"/>
        <end position="119"/>
    </location>
    <ligand>
        <name>ATP</name>
        <dbReference type="ChEBI" id="CHEBI:30616"/>
    </ligand>
</feature>
<dbReference type="Pfam" id="PF02875">
    <property type="entry name" value="Mur_ligase_C"/>
    <property type="match status" value="1"/>
</dbReference>
<dbReference type="RefSeq" id="WP_107368557.1">
    <property type="nucleotide sequence ID" value="NZ_CP045927.1"/>
</dbReference>
<dbReference type="AlphaFoldDB" id="A0A2T4MF65"/>
<dbReference type="InterPro" id="IPR036615">
    <property type="entry name" value="Mur_ligase_C_dom_sf"/>
</dbReference>
<dbReference type="GO" id="GO:0071555">
    <property type="term" value="P:cell wall organization"/>
    <property type="evidence" value="ECO:0007669"/>
    <property type="project" value="UniProtKB-KW"/>
</dbReference>
<dbReference type="NCBIfam" id="TIGR01143">
    <property type="entry name" value="murF"/>
    <property type="match status" value="1"/>
</dbReference>
<dbReference type="GO" id="GO:0009252">
    <property type="term" value="P:peptidoglycan biosynthetic process"/>
    <property type="evidence" value="ECO:0007669"/>
    <property type="project" value="UniProtKB-UniRule"/>
</dbReference>
<dbReference type="InterPro" id="IPR000713">
    <property type="entry name" value="Mur_ligase_N"/>
</dbReference>
<keyword evidence="2 10" id="KW-0436">Ligase</keyword>
<dbReference type="EMBL" id="WMFL01000072">
    <property type="protein sequence ID" value="NJI02337.1"/>
    <property type="molecule type" value="Genomic_DNA"/>
</dbReference>
<keyword evidence="7 10" id="KW-0573">Peptidoglycan synthesis</keyword>
<dbReference type="InterPro" id="IPR005863">
    <property type="entry name" value="UDP-N-AcMur_synth"/>
</dbReference>
<keyword evidence="9 10" id="KW-0961">Cell wall biogenesis/degradation</keyword>
<dbReference type="PANTHER" id="PTHR43024:SF1">
    <property type="entry name" value="UDP-N-ACETYLMURAMOYL-TRIPEPTIDE--D-ALANYL-D-ALANINE LIGASE"/>
    <property type="match status" value="1"/>
</dbReference>
<dbReference type="Gene3D" id="3.40.1390.10">
    <property type="entry name" value="MurE/MurF, N-terminal domain"/>
    <property type="match status" value="1"/>
</dbReference>
<organism evidence="14 15">
    <name type="scientific">Staphylococcus agnetis</name>
    <dbReference type="NCBI Taxonomy" id="985762"/>
    <lineage>
        <taxon>Bacteria</taxon>
        <taxon>Bacillati</taxon>
        <taxon>Bacillota</taxon>
        <taxon>Bacilli</taxon>
        <taxon>Bacillales</taxon>
        <taxon>Staphylococcaceae</taxon>
        <taxon>Staphylococcus</taxon>
    </lineage>
</organism>
<feature type="domain" description="Mur ligase C-terminal" evidence="12">
    <location>
        <begin position="317"/>
        <end position="439"/>
    </location>
</feature>
<name>A0A2T4MF65_9STAP</name>
<dbReference type="SUPFAM" id="SSF63418">
    <property type="entry name" value="MurE/MurF N-terminal domain"/>
    <property type="match status" value="1"/>
</dbReference>
<dbReference type="Pfam" id="PF08245">
    <property type="entry name" value="Mur_ligase_M"/>
    <property type="match status" value="1"/>
</dbReference>
<evidence type="ECO:0000256" key="10">
    <source>
        <dbReference type="HAMAP-Rule" id="MF_02019"/>
    </source>
</evidence>